<dbReference type="NCBIfam" id="NF037937">
    <property type="entry name" value="septum_RefZ"/>
    <property type="match status" value="1"/>
</dbReference>
<dbReference type="GO" id="GO:0003677">
    <property type="term" value="F:DNA binding"/>
    <property type="evidence" value="ECO:0007669"/>
    <property type="project" value="UniProtKB-UniRule"/>
</dbReference>
<name>A0A0M0GJY6_SPOGL</name>
<accession>A0A0M0GJY6</accession>
<dbReference type="SUPFAM" id="SSF48498">
    <property type="entry name" value="Tetracyclin repressor-like, C-terminal domain"/>
    <property type="match status" value="1"/>
</dbReference>
<evidence type="ECO:0000256" key="2">
    <source>
        <dbReference type="PROSITE-ProRule" id="PRU00335"/>
    </source>
</evidence>
<dbReference type="STRING" id="1459.AF332_07945"/>
<dbReference type="PANTHER" id="PTHR43479">
    <property type="entry name" value="ACREF/ENVCD OPERON REPRESSOR-RELATED"/>
    <property type="match status" value="1"/>
</dbReference>
<reference evidence="5" key="1">
    <citation type="submission" date="2015-07" db="EMBL/GenBank/DDBJ databases">
        <title>Fjat-10036 dsm4.</title>
        <authorList>
            <person name="Liu B."/>
            <person name="Wang J."/>
            <person name="Zhu Y."/>
            <person name="Liu G."/>
            <person name="Chen Q."/>
            <person name="Chen Z."/>
            <person name="Lan J."/>
            <person name="Che J."/>
            <person name="Ge C."/>
            <person name="Shi H."/>
            <person name="Pan Z."/>
            <person name="Liu X."/>
        </authorList>
    </citation>
    <scope>NUCLEOTIDE SEQUENCE [LARGE SCALE GENOMIC DNA]</scope>
    <source>
        <strain evidence="5">DSM 4</strain>
    </source>
</reference>
<dbReference type="PATRIC" id="fig|1459.3.peg.1681"/>
<evidence type="ECO:0000256" key="1">
    <source>
        <dbReference type="ARBA" id="ARBA00023125"/>
    </source>
</evidence>
<organism evidence="4 5">
    <name type="scientific">Sporosarcina globispora</name>
    <name type="common">Bacillus globisporus</name>
    <dbReference type="NCBI Taxonomy" id="1459"/>
    <lineage>
        <taxon>Bacteria</taxon>
        <taxon>Bacillati</taxon>
        <taxon>Bacillota</taxon>
        <taxon>Bacilli</taxon>
        <taxon>Bacillales</taxon>
        <taxon>Caryophanaceae</taxon>
        <taxon>Sporosarcina</taxon>
    </lineage>
</organism>
<evidence type="ECO:0000313" key="4">
    <source>
        <dbReference type="EMBL" id="KON90235.1"/>
    </source>
</evidence>
<dbReference type="InterPro" id="IPR009057">
    <property type="entry name" value="Homeodomain-like_sf"/>
</dbReference>
<dbReference type="InterPro" id="IPR050624">
    <property type="entry name" value="HTH-type_Tx_Regulator"/>
</dbReference>
<gene>
    <name evidence="4" type="ORF">AF332_07945</name>
</gene>
<dbReference type="EMBL" id="LGUF01000007">
    <property type="protein sequence ID" value="KON90235.1"/>
    <property type="molecule type" value="Genomic_DNA"/>
</dbReference>
<dbReference type="Pfam" id="PF00440">
    <property type="entry name" value="TetR_N"/>
    <property type="match status" value="1"/>
</dbReference>
<keyword evidence="1 2" id="KW-0238">DNA-binding</keyword>
<dbReference type="PANTHER" id="PTHR43479:SF11">
    <property type="entry name" value="ACREF_ENVCD OPERON REPRESSOR-RELATED"/>
    <property type="match status" value="1"/>
</dbReference>
<proteinExistence type="predicted"/>
<comment type="caution">
    <text evidence="4">The sequence shown here is derived from an EMBL/GenBank/DDBJ whole genome shotgun (WGS) entry which is preliminary data.</text>
</comment>
<dbReference type="InterPro" id="IPR036271">
    <property type="entry name" value="Tet_transcr_reg_TetR-rel_C_sf"/>
</dbReference>
<dbReference type="Gene3D" id="1.10.357.10">
    <property type="entry name" value="Tetracycline Repressor, domain 2"/>
    <property type="match status" value="1"/>
</dbReference>
<dbReference type="AlphaFoldDB" id="A0A0M0GJY6"/>
<feature type="DNA-binding region" description="H-T-H motif" evidence="2">
    <location>
        <begin position="39"/>
        <end position="58"/>
    </location>
</feature>
<feature type="domain" description="HTH tetR-type" evidence="3">
    <location>
        <begin position="16"/>
        <end position="76"/>
    </location>
</feature>
<keyword evidence="5" id="KW-1185">Reference proteome</keyword>
<dbReference type="SUPFAM" id="SSF46689">
    <property type="entry name" value="Homeodomain-like"/>
    <property type="match status" value="1"/>
</dbReference>
<sequence>MNRYFSKESEAGTVKKNSKEAIVSAAISLFNTKGFSGTSIRDIAGKAQTNPANIAYYFDNKHGLLEYCFTAFFEGYIQEIENGFSFLEQGAALSLKKIAHNIMAYQFEHSHLTRLILREVSIDSQVVREIMATYLAKEKYYFGKVLERGMKTKEFRIHSANYMIVQLKGLLSMPFLNTHYMAEVLHVFPHEKYFADKYTKEIFNWVDGVLCNHAGKPYAAVL</sequence>
<dbReference type="PRINTS" id="PR00455">
    <property type="entry name" value="HTHTETR"/>
</dbReference>
<evidence type="ECO:0000259" key="3">
    <source>
        <dbReference type="PROSITE" id="PS50977"/>
    </source>
</evidence>
<evidence type="ECO:0000313" key="5">
    <source>
        <dbReference type="Proteomes" id="UP000037109"/>
    </source>
</evidence>
<dbReference type="InterPro" id="IPR001647">
    <property type="entry name" value="HTH_TetR"/>
</dbReference>
<protein>
    <submittedName>
        <fullName evidence="4">Transcriptional regulator</fullName>
    </submittedName>
</protein>
<dbReference type="Proteomes" id="UP000037109">
    <property type="component" value="Unassembled WGS sequence"/>
</dbReference>
<dbReference type="PROSITE" id="PS50977">
    <property type="entry name" value="HTH_TETR_2"/>
    <property type="match status" value="1"/>
</dbReference>